<proteinExistence type="inferred from homology"/>
<sequence length="268" mass="30090">MILNTNIKVRNNINIIGNGDKTILLAHGFGCDQKMWRFLTPMLERNFRVVLFDHVGSGQSDLSSYDKKKYSSLDGYAEDIVEICEQLTLKDVIFIGHSVSSMIGMRAAIQSPHLFSRLVMICPSPCFLNFPPEYAGGFEKEDLKELINLMDKNYIGWANYLAPLVMGADNESVLIDELEGSFCSTDPRYAKPFAEVTFFSDDRATLSQISMPTLVLQSANDNLASVDVGRFIHEKIANSKLSILEAHGHCLHMTHPEEVFNEIVRFTA</sequence>
<dbReference type="SUPFAM" id="SSF53474">
    <property type="entry name" value="alpha/beta-Hydrolases"/>
    <property type="match status" value="1"/>
</dbReference>
<comment type="similarity">
    <text evidence="1">Belongs to the AB hydrolase superfamily.</text>
</comment>
<comment type="caution">
    <text evidence="3">The sequence shown here is derived from an EMBL/GenBank/DDBJ whole genome shotgun (WGS) entry which is preliminary data.</text>
</comment>
<keyword evidence="3" id="KW-0378">Hydrolase</keyword>
<keyword evidence="4" id="KW-1185">Reference proteome</keyword>
<protein>
    <submittedName>
        <fullName evidence="3">Alpha/beta hydrolase</fullName>
    </submittedName>
</protein>
<dbReference type="InterPro" id="IPR029058">
    <property type="entry name" value="AB_hydrolase_fold"/>
</dbReference>
<dbReference type="InterPro" id="IPR000073">
    <property type="entry name" value="AB_hydrolase_1"/>
</dbReference>
<organism evidence="3 4">
    <name type="scientific">Brumicola blandensis</name>
    <dbReference type="NCBI Taxonomy" id="3075611"/>
    <lineage>
        <taxon>Bacteria</taxon>
        <taxon>Pseudomonadati</taxon>
        <taxon>Pseudomonadota</taxon>
        <taxon>Gammaproteobacteria</taxon>
        <taxon>Alteromonadales</taxon>
        <taxon>Alteromonadaceae</taxon>
        <taxon>Brumicola</taxon>
    </lineage>
</organism>
<dbReference type="GO" id="GO:0016787">
    <property type="term" value="F:hydrolase activity"/>
    <property type="evidence" value="ECO:0007669"/>
    <property type="project" value="UniProtKB-KW"/>
</dbReference>
<evidence type="ECO:0000259" key="2">
    <source>
        <dbReference type="Pfam" id="PF00561"/>
    </source>
</evidence>
<accession>A0AAW8R3E2</accession>
<evidence type="ECO:0000256" key="1">
    <source>
        <dbReference type="ARBA" id="ARBA00008645"/>
    </source>
</evidence>
<evidence type="ECO:0000313" key="4">
    <source>
        <dbReference type="Proteomes" id="UP001249020"/>
    </source>
</evidence>
<dbReference type="PRINTS" id="PR00111">
    <property type="entry name" value="ABHYDROLASE"/>
</dbReference>
<dbReference type="RefSeq" id="WP_311361713.1">
    <property type="nucleotide sequence ID" value="NZ_JAVRIE010000003.1"/>
</dbReference>
<name>A0AAW8R3E2_9ALTE</name>
<dbReference type="PANTHER" id="PTHR43039">
    <property type="entry name" value="ESTERASE-RELATED"/>
    <property type="match status" value="1"/>
</dbReference>
<dbReference type="EMBL" id="JAVRIE010000003">
    <property type="protein sequence ID" value="MDT0582944.1"/>
    <property type="molecule type" value="Genomic_DNA"/>
</dbReference>
<dbReference type="AlphaFoldDB" id="A0AAW8R3E2"/>
<evidence type="ECO:0000313" key="3">
    <source>
        <dbReference type="EMBL" id="MDT0582944.1"/>
    </source>
</evidence>
<gene>
    <name evidence="3" type="ORF">RM544_10365</name>
</gene>
<dbReference type="Pfam" id="PF00561">
    <property type="entry name" value="Abhydrolase_1"/>
    <property type="match status" value="1"/>
</dbReference>
<dbReference type="Gene3D" id="3.40.50.1820">
    <property type="entry name" value="alpha/beta hydrolase"/>
    <property type="match status" value="1"/>
</dbReference>
<feature type="domain" description="AB hydrolase-1" evidence="2">
    <location>
        <begin position="22"/>
        <end position="256"/>
    </location>
</feature>
<reference evidence="3 4" key="1">
    <citation type="submission" date="2023-09" db="EMBL/GenBank/DDBJ databases">
        <authorList>
            <person name="Rey-Velasco X."/>
        </authorList>
    </citation>
    <scope>NUCLEOTIDE SEQUENCE [LARGE SCALE GENOMIC DNA]</scope>
    <source>
        <strain evidence="3 4">W409</strain>
    </source>
</reference>
<dbReference type="Proteomes" id="UP001249020">
    <property type="component" value="Unassembled WGS sequence"/>
</dbReference>